<feature type="coiled-coil region" evidence="5">
    <location>
        <begin position="606"/>
        <end position="633"/>
    </location>
</feature>
<dbReference type="AlphaFoldDB" id="A0A146FXA0"/>
<evidence type="ECO:0000313" key="7">
    <source>
        <dbReference type="EMBL" id="GAT29927.1"/>
    </source>
</evidence>
<reference evidence="8" key="2">
    <citation type="submission" date="2016-02" db="EMBL/GenBank/DDBJ databases">
        <title>Genome sequencing of Aspergillus luchuensis NBRC 4314.</title>
        <authorList>
            <person name="Yamada O."/>
        </authorList>
    </citation>
    <scope>NUCLEOTIDE SEQUENCE [LARGE SCALE GENOMIC DNA]</scope>
    <source>
        <strain evidence="8">RIB 2604</strain>
    </source>
</reference>
<dbReference type="PANTHER" id="PTHR42978">
    <property type="entry name" value="QUORUM-QUENCHING LACTONASE YTNP-RELATED-RELATED"/>
    <property type="match status" value="1"/>
</dbReference>
<keyword evidence="2" id="KW-0479">Metal-binding</keyword>
<dbReference type="InterPro" id="IPR011333">
    <property type="entry name" value="SKP1/BTB/POZ_sf"/>
</dbReference>
<sequence>MLEFPKSDRTVRVRMVDTTTLMTVNTGFLIQPVQPGHEILNLTDVAFLIEHEASNQKVMFDLGTRKDYWNLPPVVRQPFDQAMKAARVDKDVTEILSEKGIELHDIGNVALFPSTTSLVVGPGFKSHPHLLPGFPDDAESPVSADAFVGRDVVEPDFADGLTIGGFRAQDFFGDGSFYLLDTPGHCVGHLCGLARTTADTFVFLGGDICHFPGVIRPNARLPFPDNIPSEALDKDSFFPSPCPCSIFTNSHPIAKVDPRQEPFYEVSGYEGSAFFDAEVAQKSVTKLLDFEASENVLICIAHDSGLLLHLPTFNDSPSSDLNLWKEKGWKEKLRWGWVNELPRAGRPGRKPHVEGYWRDGKLWEEAVQTLRRKAETYRKAHLSEMSSKDTLPLFLHDLKDSGQYSDLKIECEGEAFHVHKAIVCSQSEILSHKYKDASEGAPEAVIQIEGYNSATVKLMIEFLYFGDYAIPDKEVPQESELSISADASKKPTTAERLRPHIYVYYIADEYQLQDLKNKAANHIESAIKMAWNPKGFVEFVKEVFEKADTTIRQKLAKLISEHIDDFGQTEVLEKLIDDELSRCVIMAMKARYEWTQPQLMVTQECLITTNRTVESLKAQVELLQKKISNMKAGVEQGHNLLHDTTTCRHCGMLFLGMLVCKGAIEDGYFLRCIRCRTKHR</sequence>
<feature type="domain" description="BTB" evidence="6">
    <location>
        <begin position="405"/>
        <end position="472"/>
    </location>
</feature>
<protein>
    <submittedName>
        <fullName evidence="7">Metallo-beta-lactamase superfamily protein</fullName>
    </submittedName>
</protein>
<name>A0A146FXA0_ASPKA</name>
<evidence type="ECO:0000256" key="3">
    <source>
        <dbReference type="ARBA" id="ARBA00022801"/>
    </source>
</evidence>
<dbReference type="SMART" id="SM00225">
    <property type="entry name" value="BTB"/>
    <property type="match status" value="1"/>
</dbReference>
<dbReference type="PROSITE" id="PS50097">
    <property type="entry name" value="BTB"/>
    <property type="match status" value="1"/>
</dbReference>
<dbReference type="Pfam" id="PF00651">
    <property type="entry name" value="BTB"/>
    <property type="match status" value="1"/>
</dbReference>
<dbReference type="GO" id="GO:0046872">
    <property type="term" value="F:metal ion binding"/>
    <property type="evidence" value="ECO:0007669"/>
    <property type="project" value="UniProtKB-KW"/>
</dbReference>
<gene>
    <name evidence="7" type="ORF">RIB2604_03102630</name>
</gene>
<dbReference type="VEuPathDB" id="FungiDB:ASPFODRAFT_143060"/>
<organism evidence="7 8">
    <name type="scientific">Aspergillus kawachii</name>
    <name type="common">White koji mold</name>
    <name type="synonym">Aspergillus awamori var. kawachi</name>
    <dbReference type="NCBI Taxonomy" id="1069201"/>
    <lineage>
        <taxon>Eukaryota</taxon>
        <taxon>Fungi</taxon>
        <taxon>Dikarya</taxon>
        <taxon>Ascomycota</taxon>
        <taxon>Pezizomycotina</taxon>
        <taxon>Eurotiomycetes</taxon>
        <taxon>Eurotiomycetidae</taxon>
        <taxon>Eurotiales</taxon>
        <taxon>Aspergillaceae</taxon>
        <taxon>Aspergillus</taxon>
        <taxon>Aspergillus subgen. Circumdati</taxon>
    </lineage>
</organism>
<dbReference type="InterPro" id="IPR000210">
    <property type="entry name" value="BTB/POZ_dom"/>
</dbReference>
<dbReference type="Proteomes" id="UP000075230">
    <property type="component" value="Unassembled WGS sequence"/>
</dbReference>
<comment type="caution">
    <text evidence="7">The sequence shown here is derived from an EMBL/GenBank/DDBJ whole genome shotgun (WGS) entry which is preliminary data.</text>
</comment>
<evidence type="ECO:0000256" key="5">
    <source>
        <dbReference type="SAM" id="Coils"/>
    </source>
</evidence>
<dbReference type="Gene3D" id="3.30.710.10">
    <property type="entry name" value="Potassium Channel Kv1.1, Chain A"/>
    <property type="match status" value="1"/>
</dbReference>
<evidence type="ECO:0000256" key="2">
    <source>
        <dbReference type="ARBA" id="ARBA00022723"/>
    </source>
</evidence>
<evidence type="ECO:0000256" key="1">
    <source>
        <dbReference type="ARBA" id="ARBA00007749"/>
    </source>
</evidence>
<reference evidence="7 8" key="1">
    <citation type="journal article" date="2016" name="DNA Res.">
        <title>Genome sequence of Aspergillus luchuensis NBRC 4314.</title>
        <authorList>
            <person name="Yamada O."/>
            <person name="Machida M."/>
            <person name="Hosoyama A."/>
            <person name="Goto M."/>
            <person name="Takahashi T."/>
            <person name="Futagami T."/>
            <person name="Yamagata Y."/>
            <person name="Takeuchi M."/>
            <person name="Kobayashi T."/>
            <person name="Koike H."/>
            <person name="Abe K."/>
            <person name="Asai K."/>
            <person name="Arita M."/>
            <person name="Fujita N."/>
            <person name="Fukuda K."/>
            <person name="Higa K."/>
            <person name="Horikawa H."/>
            <person name="Ishikawa T."/>
            <person name="Jinno K."/>
            <person name="Kato Y."/>
            <person name="Kirimura K."/>
            <person name="Mizutani O."/>
            <person name="Nakasone K."/>
            <person name="Sano M."/>
            <person name="Shiraishi Y."/>
            <person name="Tsukahara M."/>
            <person name="Gomi K."/>
        </authorList>
    </citation>
    <scope>NUCLEOTIDE SEQUENCE [LARGE SCALE GENOMIC DNA]</scope>
    <source>
        <strain evidence="7 8">RIB 2604</strain>
    </source>
</reference>
<dbReference type="InterPro" id="IPR051013">
    <property type="entry name" value="MBL_superfamily_lactonases"/>
</dbReference>
<evidence type="ECO:0000313" key="8">
    <source>
        <dbReference type="Proteomes" id="UP000075230"/>
    </source>
</evidence>
<dbReference type="SUPFAM" id="SSF56281">
    <property type="entry name" value="Metallo-hydrolase/oxidoreductase"/>
    <property type="match status" value="1"/>
</dbReference>
<dbReference type="SUPFAM" id="SSF54695">
    <property type="entry name" value="POZ domain"/>
    <property type="match status" value="1"/>
</dbReference>
<dbReference type="GO" id="GO:0016787">
    <property type="term" value="F:hydrolase activity"/>
    <property type="evidence" value="ECO:0007669"/>
    <property type="project" value="UniProtKB-KW"/>
</dbReference>
<proteinExistence type="inferred from homology"/>
<dbReference type="VEuPathDB" id="FungiDB:ASPFODRAFT_36485"/>
<keyword evidence="4" id="KW-0862">Zinc</keyword>
<dbReference type="Gene3D" id="3.60.15.10">
    <property type="entry name" value="Ribonuclease Z/Hydroxyacylglutathione hydrolase-like"/>
    <property type="match status" value="1"/>
</dbReference>
<keyword evidence="5" id="KW-0175">Coiled coil</keyword>
<keyword evidence="3" id="KW-0378">Hydrolase</keyword>
<comment type="similarity">
    <text evidence="1">Belongs to the metallo-beta-lactamase superfamily.</text>
</comment>
<dbReference type="EMBL" id="BCWF01000030">
    <property type="protein sequence ID" value="GAT29927.1"/>
    <property type="molecule type" value="Genomic_DNA"/>
</dbReference>
<evidence type="ECO:0000256" key="4">
    <source>
        <dbReference type="ARBA" id="ARBA00022833"/>
    </source>
</evidence>
<dbReference type="CDD" id="cd18186">
    <property type="entry name" value="BTB_POZ_ZBTB_KLHL-like"/>
    <property type="match status" value="1"/>
</dbReference>
<dbReference type="CDD" id="cd07730">
    <property type="entry name" value="metallo-hydrolase-like_MBL-fold"/>
    <property type="match status" value="1"/>
</dbReference>
<evidence type="ECO:0000259" key="6">
    <source>
        <dbReference type="PROSITE" id="PS50097"/>
    </source>
</evidence>
<dbReference type="InterPro" id="IPR036866">
    <property type="entry name" value="RibonucZ/Hydroxyglut_hydro"/>
</dbReference>
<dbReference type="PANTHER" id="PTHR42978:SF5">
    <property type="entry name" value="METALLO-BETA-LACTAMASE DOMAIN-CONTAINING PROTEIN"/>
    <property type="match status" value="1"/>
</dbReference>
<accession>A0A146FXA0</accession>